<dbReference type="PANTHER" id="PTHR45826:SF2">
    <property type="entry name" value="AMINO ACID TRANSPORTER"/>
    <property type="match status" value="1"/>
</dbReference>
<dbReference type="AlphaFoldDB" id="A0A7S0APA5"/>
<keyword evidence="4" id="KW-0812">Transmembrane</keyword>
<keyword evidence="4" id="KW-1133">Transmembrane helix</keyword>
<evidence type="ECO:0008006" key="6">
    <source>
        <dbReference type="Google" id="ProtNLM"/>
    </source>
</evidence>
<keyword evidence="4" id="KW-0472">Membrane</keyword>
<reference evidence="5" key="1">
    <citation type="submission" date="2021-01" db="EMBL/GenBank/DDBJ databases">
        <authorList>
            <person name="Corre E."/>
            <person name="Pelletier E."/>
            <person name="Niang G."/>
            <person name="Scheremetjew M."/>
            <person name="Finn R."/>
            <person name="Kale V."/>
            <person name="Holt S."/>
            <person name="Cochrane G."/>
            <person name="Meng A."/>
            <person name="Brown T."/>
            <person name="Cohen L."/>
        </authorList>
    </citation>
    <scope>NUCLEOTIDE SEQUENCE</scope>
    <source>
        <strain evidence="5">CCMP3303</strain>
    </source>
</reference>
<proteinExistence type="predicted"/>
<keyword evidence="2" id="KW-0813">Transport</keyword>
<keyword evidence="3" id="KW-1003">Cell membrane</keyword>
<protein>
    <recommendedName>
        <fullName evidence="6">Amino acid permease/ SLC12A domain-containing protein</fullName>
    </recommendedName>
</protein>
<feature type="transmembrane region" description="Helical" evidence="4">
    <location>
        <begin position="56"/>
        <end position="76"/>
    </location>
</feature>
<sequence>MSLLLEYAAFVKLRFTHRDVPRPYRIPIPDWASPLFVLIPCGMIVVLFTLASWITYIFVAAVLALGVVVYVLLDVARRRNWCEFRPQTYCKIATIDDAAGSGLVDGDEAPCTASLASEIQMTSQDDGRCHDDEIFLETSNGVMS</sequence>
<dbReference type="PANTHER" id="PTHR45826">
    <property type="entry name" value="POLYAMINE TRANSPORTER PUT1"/>
    <property type="match status" value="1"/>
</dbReference>
<organism evidence="5">
    <name type="scientific">Minutocellus polymorphus</name>
    <dbReference type="NCBI Taxonomy" id="265543"/>
    <lineage>
        <taxon>Eukaryota</taxon>
        <taxon>Sar</taxon>
        <taxon>Stramenopiles</taxon>
        <taxon>Ochrophyta</taxon>
        <taxon>Bacillariophyta</taxon>
        <taxon>Mediophyceae</taxon>
        <taxon>Cymatosirophycidae</taxon>
        <taxon>Cymatosirales</taxon>
        <taxon>Cymatosiraceae</taxon>
        <taxon>Minutocellus</taxon>
    </lineage>
</organism>
<evidence type="ECO:0000256" key="2">
    <source>
        <dbReference type="ARBA" id="ARBA00022448"/>
    </source>
</evidence>
<gene>
    <name evidence="5" type="ORF">MPOL1434_LOCUS5689</name>
</gene>
<evidence type="ECO:0000256" key="4">
    <source>
        <dbReference type="SAM" id="Phobius"/>
    </source>
</evidence>
<dbReference type="GO" id="GO:0022857">
    <property type="term" value="F:transmembrane transporter activity"/>
    <property type="evidence" value="ECO:0007669"/>
    <property type="project" value="InterPro"/>
</dbReference>
<evidence type="ECO:0000256" key="3">
    <source>
        <dbReference type="ARBA" id="ARBA00022475"/>
    </source>
</evidence>
<dbReference type="InterPro" id="IPR044566">
    <property type="entry name" value="RMV1-like"/>
</dbReference>
<evidence type="ECO:0000313" key="5">
    <source>
        <dbReference type="EMBL" id="CAD8369892.1"/>
    </source>
</evidence>
<accession>A0A7S0APA5</accession>
<dbReference type="EMBL" id="HBEJ01009655">
    <property type="protein sequence ID" value="CAD8369892.1"/>
    <property type="molecule type" value="Transcribed_RNA"/>
</dbReference>
<name>A0A7S0APA5_9STRA</name>
<dbReference type="GO" id="GO:0005886">
    <property type="term" value="C:plasma membrane"/>
    <property type="evidence" value="ECO:0007669"/>
    <property type="project" value="UniProtKB-SubCell"/>
</dbReference>
<comment type="subcellular location">
    <subcellularLocation>
        <location evidence="1">Cell membrane</location>
        <topology evidence="1">Multi-pass membrane protein</topology>
    </subcellularLocation>
</comment>
<feature type="transmembrane region" description="Helical" evidence="4">
    <location>
        <begin position="31"/>
        <end position="50"/>
    </location>
</feature>
<evidence type="ECO:0000256" key="1">
    <source>
        <dbReference type="ARBA" id="ARBA00004651"/>
    </source>
</evidence>